<dbReference type="Proteomes" id="UP000198896">
    <property type="component" value="Unassembled WGS sequence"/>
</dbReference>
<evidence type="ECO:0000256" key="2">
    <source>
        <dbReference type="ARBA" id="ARBA00007365"/>
    </source>
</evidence>
<keyword evidence="8" id="KW-1185">Reference proteome</keyword>
<proteinExistence type="inferred from homology"/>
<evidence type="ECO:0000313" key="7">
    <source>
        <dbReference type="EMBL" id="SFE48850.1"/>
    </source>
</evidence>
<evidence type="ECO:0000313" key="8">
    <source>
        <dbReference type="Proteomes" id="UP000198896"/>
    </source>
</evidence>
<dbReference type="Gene3D" id="2.40.100.10">
    <property type="entry name" value="Cyclophilin-like"/>
    <property type="match status" value="1"/>
</dbReference>
<evidence type="ECO:0000259" key="6">
    <source>
        <dbReference type="PROSITE" id="PS50072"/>
    </source>
</evidence>
<protein>
    <recommendedName>
        <fullName evidence="5">Peptidyl-prolyl cis-trans isomerase</fullName>
        <shortName evidence="5">PPIase</shortName>
        <ecNumber evidence="5">5.2.1.8</ecNumber>
    </recommendedName>
</protein>
<dbReference type="STRING" id="1123323.SAMN05216245_10785"/>
<accession>A0A1I2B114</accession>
<dbReference type="EC" id="5.2.1.8" evidence="5"/>
<dbReference type="PRINTS" id="PR00153">
    <property type="entry name" value="CSAPPISMRASE"/>
</dbReference>
<dbReference type="EMBL" id="FONL01000007">
    <property type="protein sequence ID" value="SFE48850.1"/>
    <property type="molecule type" value="Genomic_DNA"/>
</dbReference>
<dbReference type="InterPro" id="IPR024936">
    <property type="entry name" value="Cyclophilin-type_PPIase"/>
</dbReference>
<dbReference type="OrthoDB" id="9807797at2"/>
<comment type="function">
    <text evidence="1 5">PPIases accelerate the folding of proteins. It catalyzes the cis-trans isomerization of proline imidic peptide bonds in oligopeptides.</text>
</comment>
<dbReference type="AlphaFoldDB" id="A0A1I2B114"/>
<dbReference type="RefSeq" id="WP_093913457.1">
    <property type="nucleotide sequence ID" value="NZ_FONL01000007.1"/>
</dbReference>
<evidence type="ECO:0000256" key="5">
    <source>
        <dbReference type="RuleBase" id="RU363019"/>
    </source>
</evidence>
<feature type="domain" description="PPIase cyclophilin-type" evidence="6">
    <location>
        <begin position="13"/>
        <end position="153"/>
    </location>
</feature>
<organism evidence="7 8">
    <name type="scientific">Succiniclasticum ruminis DSM 9236</name>
    <dbReference type="NCBI Taxonomy" id="1123323"/>
    <lineage>
        <taxon>Bacteria</taxon>
        <taxon>Bacillati</taxon>
        <taxon>Bacillota</taxon>
        <taxon>Negativicutes</taxon>
        <taxon>Acidaminococcales</taxon>
        <taxon>Acidaminococcaceae</taxon>
        <taxon>Succiniclasticum</taxon>
    </lineage>
</organism>
<evidence type="ECO:0000256" key="4">
    <source>
        <dbReference type="ARBA" id="ARBA00023235"/>
    </source>
</evidence>
<sequence>MAERKIQFTTNKGVFVAQMFEEKAPQTTKNFIELTEKGFYDGIIFHRVIDGFMIQGGDPTGTGRGGPGYRIKDEFGEGLAHDSEGILSMANAGPNTGGSQFFITLAPTPWLNGHHAIFGKIVKGMDVVREIGSVATNFQDRPLDPVVMEKVEVLTE</sequence>
<dbReference type="InterPro" id="IPR029000">
    <property type="entry name" value="Cyclophilin-like_dom_sf"/>
</dbReference>
<dbReference type="PROSITE" id="PS50072">
    <property type="entry name" value="CSA_PPIASE_2"/>
    <property type="match status" value="1"/>
</dbReference>
<keyword evidence="4 5" id="KW-0413">Isomerase</keyword>
<gene>
    <name evidence="7" type="ORF">SAMN05216245_10785</name>
</gene>
<comment type="catalytic activity">
    <reaction evidence="5">
        <text>[protein]-peptidylproline (omega=180) = [protein]-peptidylproline (omega=0)</text>
        <dbReference type="Rhea" id="RHEA:16237"/>
        <dbReference type="Rhea" id="RHEA-COMP:10747"/>
        <dbReference type="Rhea" id="RHEA-COMP:10748"/>
        <dbReference type="ChEBI" id="CHEBI:83833"/>
        <dbReference type="ChEBI" id="CHEBI:83834"/>
        <dbReference type="EC" id="5.2.1.8"/>
    </reaction>
</comment>
<dbReference type="PANTHER" id="PTHR45625:SF4">
    <property type="entry name" value="PEPTIDYLPROLYL ISOMERASE DOMAIN AND WD REPEAT-CONTAINING PROTEIN 1"/>
    <property type="match status" value="1"/>
</dbReference>
<dbReference type="PIRSF" id="PIRSF001467">
    <property type="entry name" value="Peptidylpro_ismrse"/>
    <property type="match status" value="1"/>
</dbReference>
<dbReference type="CDD" id="cd00317">
    <property type="entry name" value="cyclophilin"/>
    <property type="match status" value="1"/>
</dbReference>
<dbReference type="InterPro" id="IPR044666">
    <property type="entry name" value="Cyclophilin_A-like"/>
</dbReference>
<dbReference type="Pfam" id="PF00160">
    <property type="entry name" value="Pro_isomerase"/>
    <property type="match status" value="1"/>
</dbReference>
<reference evidence="7 8" key="1">
    <citation type="submission" date="2016-10" db="EMBL/GenBank/DDBJ databases">
        <authorList>
            <person name="de Groot N.N."/>
        </authorList>
    </citation>
    <scope>NUCLEOTIDE SEQUENCE [LARGE SCALE GENOMIC DNA]</scope>
    <source>
        <strain evidence="7 8">DSM 9236</strain>
    </source>
</reference>
<comment type="similarity">
    <text evidence="2 5">Belongs to the cyclophilin-type PPIase family.</text>
</comment>
<evidence type="ECO:0000256" key="3">
    <source>
        <dbReference type="ARBA" id="ARBA00023110"/>
    </source>
</evidence>
<dbReference type="SUPFAM" id="SSF50891">
    <property type="entry name" value="Cyclophilin-like"/>
    <property type="match status" value="1"/>
</dbReference>
<name>A0A1I2B114_9FIRM</name>
<dbReference type="InterPro" id="IPR002130">
    <property type="entry name" value="Cyclophilin-type_PPIase_dom"/>
</dbReference>
<dbReference type="GO" id="GO:0003755">
    <property type="term" value="F:peptidyl-prolyl cis-trans isomerase activity"/>
    <property type="evidence" value="ECO:0007669"/>
    <property type="project" value="UniProtKB-UniRule"/>
</dbReference>
<evidence type="ECO:0000256" key="1">
    <source>
        <dbReference type="ARBA" id="ARBA00002388"/>
    </source>
</evidence>
<dbReference type="PANTHER" id="PTHR45625">
    <property type="entry name" value="PEPTIDYL-PROLYL CIS-TRANS ISOMERASE-RELATED"/>
    <property type="match status" value="1"/>
</dbReference>
<keyword evidence="3 5" id="KW-0697">Rotamase</keyword>